<keyword evidence="10" id="KW-1185">Reference proteome</keyword>
<evidence type="ECO:0000313" key="9">
    <source>
        <dbReference type="EMBL" id="MBO0477643.1"/>
    </source>
</evidence>
<evidence type="ECO:0000256" key="6">
    <source>
        <dbReference type="ARBA" id="ARBA00023136"/>
    </source>
</evidence>
<evidence type="ECO:0000256" key="5">
    <source>
        <dbReference type="ARBA" id="ARBA00022989"/>
    </source>
</evidence>
<evidence type="ECO:0000256" key="2">
    <source>
        <dbReference type="ARBA" id="ARBA00022448"/>
    </source>
</evidence>
<keyword evidence="5 7" id="KW-1133">Transmembrane helix</keyword>
<comment type="subcellular location">
    <subcellularLocation>
        <location evidence="1">Cell membrane</location>
        <topology evidence="1">Multi-pass membrane protein</topology>
    </subcellularLocation>
</comment>
<feature type="transmembrane region" description="Helical" evidence="7">
    <location>
        <begin position="333"/>
        <end position="355"/>
    </location>
</feature>
<feature type="transmembrane region" description="Helical" evidence="7">
    <location>
        <begin position="149"/>
        <end position="168"/>
    </location>
</feature>
<organism evidence="9 10">
    <name type="scientific">Candidatus Vagococcus giribetii</name>
    <dbReference type="NCBI Taxonomy" id="2230876"/>
    <lineage>
        <taxon>Bacteria</taxon>
        <taxon>Bacillati</taxon>
        <taxon>Bacillota</taxon>
        <taxon>Bacilli</taxon>
        <taxon>Lactobacillales</taxon>
        <taxon>Enterococcaceae</taxon>
        <taxon>Vagococcus</taxon>
    </lineage>
</organism>
<dbReference type="Proteomes" id="UP000664857">
    <property type="component" value="Unassembled WGS sequence"/>
</dbReference>
<evidence type="ECO:0000259" key="8">
    <source>
        <dbReference type="PROSITE" id="PS50850"/>
    </source>
</evidence>
<feature type="domain" description="Major facilitator superfamily (MFS) profile" evidence="8">
    <location>
        <begin position="211"/>
        <end position="397"/>
    </location>
</feature>
<dbReference type="Pfam" id="PF07690">
    <property type="entry name" value="MFS_1"/>
    <property type="match status" value="1"/>
</dbReference>
<protein>
    <submittedName>
        <fullName evidence="9">MFS transporter</fullName>
    </submittedName>
</protein>
<dbReference type="InterPro" id="IPR020846">
    <property type="entry name" value="MFS_dom"/>
</dbReference>
<feature type="transmembrane region" description="Helical" evidence="7">
    <location>
        <begin position="244"/>
        <end position="266"/>
    </location>
</feature>
<evidence type="ECO:0000313" key="10">
    <source>
        <dbReference type="Proteomes" id="UP000664857"/>
    </source>
</evidence>
<keyword evidence="3" id="KW-1003">Cell membrane</keyword>
<feature type="transmembrane region" description="Helical" evidence="7">
    <location>
        <begin position="302"/>
        <end position="321"/>
    </location>
</feature>
<sequence>MGNSLYNIVFIVYASTLSFNTLAVSLASVAIFIPSFFQPFVGHIADRTKQKLKWNILSRLIQFSLFLLLAGLILLEPSFPLFLALLLINVISDCFGFYSSALQLPYIKHVVPEENLMEAMGFQNACATLMQLIFQGFGAFLIVQLNYNFSLFAIINAATFLAAAFVILSHYKFLNQLTLTPVPPLKEGNSFKNDFKETMHLFLNNPFLKMIIIFAVLINLLGSSSDGLLNVSLLNRENLWFTNLPNTIALVGISTSLGLLLGSLLTKDFFKKVSSLRIISLILLNTTLLPIILLVIQSKLLLILSLFTLGYLLGKINPRISAYIISEVPQEKLGLTSGIFSILVMAGTPIGQFIFLGTANVFNDSLSWLLFGDFSILFLLVSLSYASKLSDPVITKH</sequence>
<proteinExistence type="predicted"/>
<evidence type="ECO:0000256" key="4">
    <source>
        <dbReference type="ARBA" id="ARBA00022692"/>
    </source>
</evidence>
<feature type="transmembrane region" description="Helical" evidence="7">
    <location>
        <begin position="6"/>
        <end position="33"/>
    </location>
</feature>
<reference evidence="9 10" key="1">
    <citation type="submission" date="2021-03" db="EMBL/GenBank/DDBJ databases">
        <title>Enterococcal diversity collection.</title>
        <authorList>
            <person name="Gilmore M.S."/>
            <person name="Schwartzman J."/>
            <person name="Van Tyne D."/>
            <person name="Martin M."/>
            <person name="Earl A.M."/>
            <person name="Manson A.L."/>
            <person name="Straub T."/>
            <person name="Salamzade R."/>
            <person name="Saavedra J."/>
            <person name="Lebreton F."/>
            <person name="Prichula J."/>
            <person name="Schaufler K."/>
            <person name="Gaca A."/>
            <person name="Sgardioli B."/>
            <person name="Wagenaar J."/>
            <person name="Strong T."/>
        </authorList>
    </citation>
    <scope>NUCLEOTIDE SEQUENCE [LARGE SCALE GENOMIC DNA]</scope>
    <source>
        <strain evidence="9 10">DIV0080</strain>
    </source>
</reference>
<dbReference type="InterPro" id="IPR036259">
    <property type="entry name" value="MFS_trans_sf"/>
</dbReference>
<dbReference type="PANTHER" id="PTHR23513">
    <property type="entry name" value="INTEGRAL MEMBRANE EFFLUX PROTEIN-RELATED"/>
    <property type="match status" value="1"/>
</dbReference>
<dbReference type="PANTHER" id="PTHR23513:SF6">
    <property type="entry name" value="MAJOR FACILITATOR SUPERFAMILY ASSOCIATED DOMAIN-CONTAINING PROTEIN"/>
    <property type="match status" value="1"/>
</dbReference>
<keyword evidence="4 7" id="KW-0812">Transmembrane</keyword>
<evidence type="ECO:0000256" key="3">
    <source>
        <dbReference type="ARBA" id="ARBA00022475"/>
    </source>
</evidence>
<dbReference type="InterPro" id="IPR011701">
    <property type="entry name" value="MFS"/>
</dbReference>
<keyword evidence="2" id="KW-0813">Transport</keyword>
<evidence type="ECO:0000256" key="1">
    <source>
        <dbReference type="ARBA" id="ARBA00004651"/>
    </source>
</evidence>
<evidence type="ECO:0000256" key="7">
    <source>
        <dbReference type="SAM" id="Phobius"/>
    </source>
</evidence>
<feature type="transmembrane region" description="Helical" evidence="7">
    <location>
        <begin position="206"/>
        <end position="224"/>
    </location>
</feature>
<gene>
    <name evidence="9" type="ORF">DOK76_11205</name>
</gene>
<dbReference type="PROSITE" id="PS50850">
    <property type="entry name" value="MFS"/>
    <property type="match status" value="1"/>
</dbReference>
<feature type="transmembrane region" description="Helical" evidence="7">
    <location>
        <begin position="367"/>
        <end position="386"/>
    </location>
</feature>
<feature type="transmembrane region" description="Helical" evidence="7">
    <location>
        <begin position="122"/>
        <end position="143"/>
    </location>
</feature>
<dbReference type="EMBL" id="JAFLVX010000031">
    <property type="protein sequence ID" value="MBO0477643.1"/>
    <property type="molecule type" value="Genomic_DNA"/>
</dbReference>
<name>A0ABS3HV63_9ENTE</name>
<comment type="caution">
    <text evidence="9">The sequence shown here is derived from an EMBL/GenBank/DDBJ whole genome shotgun (WGS) entry which is preliminary data.</text>
</comment>
<dbReference type="Gene3D" id="1.20.1250.20">
    <property type="entry name" value="MFS general substrate transporter like domains"/>
    <property type="match status" value="1"/>
</dbReference>
<accession>A0ABS3HV63</accession>
<keyword evidence="6 7" id="KW-0472">Membrane</keyword>
<dbReference type="SUPFAM" id="SSF103473">
    <property type="entry name" value="MFS general substrate transporter"/>
    <property type="match status" value="1"/>
</dbReference>